<dbReference type="GO" id="GO:0006284">
    <property type="term" value="P:base-excision repair"/>
    <property type="evidence" value="ECO:0007669"/>
    <property type="project" value="InterPro"/>
</dbReference>
<accession>A0A498CD25</accession>
<dbReference type="EMBL" id="RCDA01000001">
    <property type="protein sequence ID" value="RLK50328.1"/>
    <property type="molecule type" value="Genomic_DNA"/>
</dbReference>
<evidence type="ECO:0000256" key="9">
    <source>
        <dbReference type="ARBA" id="ARBA00023887"/>
    </source>
</evidence>
<dbReference type="GO" id="GO:0046872">
    <property type="term" value="F:metal ion binding"/>
    <property type="evidence" value="ECO:0007669"/>
    <property type="project" value="UniProtKB-KW"/>
</dbReference>
<dbReference type="InterPro" id="IPR044147">
    <property type="entry name" value="UdgB-like"/>
</dbReference>
<evidence type="ECO:0000256" key="7">
    <source>
        <dbReference type="ARBA" id="ARBA00023204"/>
    </source>
</evidence>
<keyword evidence="6" id="KW-0411">Iron-sulfur</keyword>
<sequence length="215" mass="23372">MSCTQPFDPDCRRCPRLAGFLDEVAESNPDYHARPVPSFGDPDGRLLVVGLAPGMHGANASGRPFTGDHAGILLYQTLYNTGFANQPRGEHPDDGLALIGCRITNAVRCLPPANKPTRQEVRNCLPYLRHELESVGEGGVVLALGRVAHEAVLLALGEKLAAWPFGHGAEHALPGGLKLLDSYHCSRYNTQTRRLTPEMFSAVFQRARSLIADHD</sequence>
<evidence type="ECO:0000256" key="4">
    <source>
        <dbReference type="ARBA" id="ARBA00022801"/>
    </source>
</evidence>
<keyword evidence="3" id="KW-0227">DNA damage</keyword>
<dbReference type="CDD" id="cd10031">
    <property type="entry name" value="UDG-F5_TTUDGB_like"/>
    <property type="match status" value="1"/>
</dbReference>
<dbReference type="Proteomes" id="UP000275461">
    <property type="component" value="Unassembled WGS sequence"/>
</dbReference>
<dbReference type="InterPro" id="IPR005122">
    <property type="entry name" value="Uracil-DNA_glycosylase-like"/>
</dbReference>
<dbReference type="SMART" id="SM00987">
    <property type="entry name" value="UreE_C"/>
    <property type="match status" value="1"/>
</dbReference>
<dbReference type="GO" id="GO:0033958">
    <property type="term" value="F:DNA-deoxyinosine glycosylase activity"/>
    <property type="evidence" value="ECO:0007669"/>
    <property type="project" value="InterPro"/>
</dbReference>
<evidence type="ECO:0000256" key="5">
    <source>
        <dbReference type="ARBA" id="ARBA00023004"/>
    </source>
</evidence>
<reference evidence="11 12" key="1">
    <citation type="submission" date="2018-10" db="EMBL/GenBank/DDBJ databases">
        <title>Genomic Encyclopedia of Type Strains, Phase IV (KMG-IV): sequencing the most valuable type-strain genomes for metagenomic binning, comparative biology and taxonomic classification.</title>
        <authorList>
            <person name="Goeker M."/>
        </authorList>
    </citation>
    <scope>NUCLEOTIDE SEQUENCE [LARGE SCALE GENOMIC DNA]</scope>
    <source>
        <strain evidence="11 12">DSM 12769</strain>
    </source>
</reference>
<dbReference type="InterPro" id="IPR051536">
    <property type="entry name" value="UDG_Type-4/5"/>
</dbReference>
<dbReference type="SUPFAM" id="SSF52141">
    <property type="entry name" value="Uracil-DNA glycosylase-like"/>
    <property type="match status" value="1"/>
</dbReference>
<keyword evidence="1" id="KW-0004">4Fe-4S</keyword>
<evidence type="ECO:0000256" key="8">
    <source>
        <dbReference type="ARBA" id="ARBA00023779"/>
    </source>
</evidence>
<comment type="similarity">
    <text evidence="8">Belongs to the uracil-DNA glycosylase (UDG) superfamily. Type 5 (UDGb) family.</text>
</comment>
<evidence type="ECO:0000313" key="12">
    <source>
        <dbReference type="Proteomes" id="UP000275461"/>
    </source>
</evidence>
<evidence type="ECO:0000313" key="11">
    <source>
        <dbReference type="EMBL" id="RLK50328.1"/>
    </source>
</evidence>
<name>A0A498CD25_9GAMM</name>
<dbReference type="InterPro" id="IPR036895">
    <property type="entry name" value="Uracil-DNA_glycosylase-like_sf"/>
</dbReference>
<keyword evidence="12" id="KW-1185">Reference proteome</keyword>
<dbReference type="GO" id="GO:0051539">
    <property type="term" value="F:4 iron, 4 sulfur cluster binding"/>
    <property type="evidence" value="ECO:0007669"/>
    <property type="project" value="UniProtKB-KW"/>
</dbReference>
<evidence type="ECO:0000256" key="2">
    <source>
        <dbReference type="ARBA" id="ARBA00022723"/>
    </source>
</evidence>
<dbReference type="SMART" id="SM00986">
    <property type="entry name" value="UDG"/>
    <property type="match status" value="1"/>
</dbReference>
<dbReference type="Gene3D" id="3.40.470.10">
    <property type="entry name" value="Uracil-DNA glycosylase-like domain"/>
    <property type="match status" value="1"/>
</dbReference>
<dbReference type="GO" id="GO:0004844">
    <property type="term" value="F:uracil DNA N-glycosylase activity"/>
    <property type="evidence" value="ECO:0007669"/>
    <property type="project" value="InterPro"/>
</dbReference>
<keyword evidence="7" id="KW-0234">DNA repair</keyword>
<organism evidence="11 12">
    <name type="scientific">Alkalispirillum mobile</name>
    <dbReference type="NCBI Taxonomy" id="85925"/>
    <lineage>
        <taxon>Bacteria</taxon>
        <taxon>Pseudomonadati</taxon>
        <taxon>Pseudomonadota</taxon>
        <taxon>Gammaproteobacteria</taxon>
        <taxon>Chromatiales</taxon>
        <taxon>Ectothiorhodospiraceae</taxon>
        <taxon>Alkalispirillum</taxon>
    </lineage>
</organism>
<keyword evidence="4" id="KW-0378">Hydrolase</keyword>
<dbReference type="AlphaFoldDB" id="A0A498CD25"/>
<keyword evidence="2" id="KW-0479">Metal-binding</keyword>
<gene>
    <name evidence="11" type="ORF">DFR31_0221</name>
</gene>
<dbReference type="PANTHER" id="PTHR33693:SF3">
    <property type="entry name" value="TYPE-5 URACIL-DNA GLYCOSYLASE"/>
    <property type="match status" value="1"/>
</dbReference>
<keyword evidence="5" id="KW-0408">Iron</keyword>
<evidence type="ECO:0000259" key="10">
    <source>
        <dbReference type="SMART" id="SM00986"/>
    </source>
</evidence>
<dbReference type="PANTHER" id="PTHR33693">
    <property type="entry name" value="TYPE-5 URACIL-DNA GLYCOSYLASE"/>
    <property type="match status" value="1"/>
</dbReference>
<proteinExistence type="inferred from homology"/>
<comment type="caution">
    <text evidence="11">The sequence shown here is derived from an EMBL/GenBank/DDBJ whole genome shotgun (WGS) entry which is preliminary data.</text>
</comment>
<dbReference type="Pfam" id="PF03167">
    <property type="entry name" value="UDG"/>
    <property type="match status" value="1"/>
</dbReference>
<dbReference type="RefSeq" id="WP_425452490.1">
    <property type="nucleotide sequence ID" value="NZ_RCDA01000001.1"/>
</dbReference>
<feature type="domain" description="Uracil-DNA glycosylase-like" evidence="10">
    <location>
        <begin position="37"/>
        <end position="204"/>
    </location>
</feature>
<evidence type="ECO:0000256" key="3">
    <source>
        <dbReference type="ARBA" id="ARBA00022763"/>
    </source>
</evidence>
<evidence type="ECO:0000256" key="1">
    <source>
        <dbReference type="ARBA" id="ARBA00022485"/>
    </source>
</evidence>
<protein>
    <recommendedName>
        <fullName evidence="9">Type-5 uracil-DNA glycosylase</fullName>
    </recommendedName>
</protein>
<evidence type="ECO:0000256" key="6">
    <source>
        <dbReference type="ARBA" id="ARBA00023014"/>
    </source>
</evidence>